<keyword evidence="3" id="KW-0285">Flavoprotein</keyword>
<feature type="domain" description="Dihydroorotate dehydrogenase catalytic" evidence="7">
    <location>
        <begin position="4"/>
        <end position="291"/>
    </location>
</feature>
<evidence type="ECO:0000256" key="4">
    <source>
        <dbReference type="ARBA" id="ARBA00022643"/>
    </source>
</evidence>
<accession>A0A4V2UQX3</accession>
<dbReference type="InterPro" id="IPR050074">
    <property type="entry name" value="DHO_dehydrogenase"/>
</dbReference>
<dbReference type="Pfam" id="PF01180">
    <property type="entry name" value="DHO_dh"/>
    <property type="match status" value="1"/>
</dbReference>
<keyword evidence="9" id="KW-1185">Reference proteome</keyword>
<dbReference type="Proteomes" id="UP000295135">
    <property type="component" value="Unassembled WGS sequence"/>
</dbReference>
<dbReference type="GO" id="GO:0006207">
    <property type="term" value="P:'de novo' pyrimidine nucleobase biosynthetic process"/>
    <property type="evidence" value="ECO:0007669"/>
    <property type="project" value="TreeGrafter"/>
</dbReference>
<dbReference type="GO" id="GO:0044205">
    <property type="term" value="P:'de novo' UMP biosynthetic process"/>
    <property type="evidence" value="ECO:0007669"/>
    <property type="project" value="UniProtKB-UniPathway"/>
</dbReference>
<name>A0A4V2UQX3_9PROT</name>
<protein>
    <submittedName>
        <fullName evidence="8">Dihydroorotate dehydrogenase (Fumarate)</fullName>
    </submittedName>
</protein>
<evidence type="ECO:0000259" key="7">
    <source>
        <dbReference type="Pfam" id="PF01180"/>
    </source>
</evidence>
<dbReference type="RefSeq" id="WP_126462289.1">
    <property type="nucleotide sequence ID" value="NZ_AP018721.1"/>
</dbReference>
<keyword evidence="6" id="KW-0560">Oxidoreductase</keyword>
<dbReference type="PANTHER" id="PTHR48109">
    <property type="entry name" value="DIHYDROOROTATE DEHYDROGENASE (QUINONE), MITOCHONDRIAL-RELATED"/>
    <property type="match status" value="1"/>
</dbReference>
<reference evidence="8 9" key="1">
    <citation type="submission" date="2019-03" db="EMBL/GenBank/DDBJ databases">
        <title>Genomic Encyclopedia of Type Strains, Phase IV (KMG-IV): sequencing the most valuable type-strain genomes for metagenomic binning, comparative biology and taxonomic classification.</title>
        <authorList>
            <person name="Goeker M."/>
        </authorList>
    </citation>
    <scope>NUCLEOTIDE SEQUENCE [LARGE SCALE GENOMIC DNA]</scope>
    <source>
        <strain evidence="8 9">DSM 103923</strain>
    </source>
</reference>
<dbReference type="CDD" id="cd04739">
    <property type="entry name" value="DHOD_like"/>
    <property type="match status" value="1"/>
</dbReference>
<dbReference type="PANTHER" id="PTHR48109:SF3">
    <property type="entry name" value="SLL0744 PROTEIN"/>
    <property type="match status" value="1"/>
</dbReference>
<dbReference type="EMBL" id="SLZY01000003">
    <property type="protein sequence ID" value="TCS73057.1"/>
    <property type="molecule type" value="Genomic_DNA"/>
</dbReference>
<evidence type="ECO:0000256" key="2">
    <source>
        <dbReference type="ARBA" id="ARBA00004725"/>
    </source>
</evidence>
<proteinExistence type="predicted"/>
<dbReference type="GO" id="GO:0004152">
    <property type="term" value="F:dihydroorotate dehydrogenase activity"/>
    <property type="evidence" value="ECO:0007669"/>
    <property type="project" value="InterPro"/>
</dbReference>
<dbReference type="SUPFAM" id="SSF51395">
    <property type="entry name" value="FMN-linked oxidoreductases"/>
    <property type="match status" value="1"/>
</dbReference>
<dbReference type="InterPro" id="IPR005720">
    <property type="entry name" value="Dihydroorotate_DH_cat"/>
</dbReference>
<comment type="pathway">
    <text evidence="2">Pyrimidine metabolism; UMP biosynthesis via de novo pathway.</text>
</comment>
<dbReference type="GO" id="GO:0005737">
    <property type="term" value="C:cytoplasm"/>
    <property type="evidence" value="ECO:0007669"/>
    <property type="project" value="InterPro"/>
</dbReference>
<evidence type="ECO:0000313" key="9">
    <source>
        <dbReference type="Proteomes" id="UP000295135"/>
    </source>
</evidence>
<sequence length="337" mass="37283">MVDLSTDYLGLKLKNPLVPSASPLSKSLGKARRLEDAGASAIVMYSLFEEELRVEEAMTERFLLEPALGHGEASGFLPDLGRYMNSLDRYLDQLRRLKESLDIPVIASLNGVSLGGWIDLGIELQRAGADALELNVYHMAANAEDSAEAVEQRYIELLKELRHAVSLPIAMKLSPYFSSLPNFVRRLEAAGANGIVLFNRFYQPDIDLDTLSMTDEIHLSTPDDALLRLRWIGILHGRIRLNLAATGGVHGPDEALKMLLAGADVVHLASCLLQHGPERLTEILRGIEAWMVEREYESVSQMKGSMSQQNLPDPGAYARASYVRVLDSYTPPSGVWR</sequence>
<dbReference type="NCBIfam" id="NF005741">
    <property type="entry name" value="PRK07565.1"/>
    <property type="match status" value="1"/>
</dbReference>
<comment type="cofactor">
    <cofactor evidence="1">
        <name>FMN</name>
        <dbReference type="ChEBI" id="CHEBI:58210"/>
    </cofactor>
</comment>
<keyword evidence="4" id="KW-0288">FMN</keyword>
<evidence type="ECO:0000256" key="5">
    <source>
        <dbReference type="ARBA" id="ARBA00022975"/>
    </source>
</evidence>
<dbReference type="UniPathway" id="UPA00070"/>
<evidence type="ECO:0000256" key="1">
    <source>
        <dbReference type="ARBA" id="ARBA00001917"/>
    </source>
</evidence>
<dbReference type="InterPro" id="IPR013785">
    <property type="entry name" value="Aldolase_TIM"/>
</dbReference>
<keyword evidence="5" id="KW-0665">Pyrimidine biosynthesis</keyword>
<gene>
    <name evidence="8" type="ORF">EDC61_103180</name>
</gene>
<dbReference type="OrthoDB" id="9794954at2"/>
<dbReference type="AlphaFoldDB" id="A0A4V2UQX3"/>
<dbReference type="Gene3D" id="3.20.20.70">
    <property type="entry name" value="Aldolase class I"/>
    <property type="match status" value="1"/>
</dbReference>
<dbReference type="InterPro" id="IPR012135">
    <property type="entry name" value="Dihydroorotate_DH_1_2"/>
</dbReference>
<comment type="caution">
    <text evidence="8">The sequence shown here is derived from an EMBL/GenBank/DDBJ whole genome shotgun (WGS) entry which is preliminary data.</text>
</comment>
<organism evidence="8 9">
    <name type="scientific">Sulfuritortus calidifontis</name>
    <dbReference type="NCBI Taxonomy" id="1914471"/>
    <lineage>
        <taxon>Bacteria</taxon>
        <taxon>Pseudomonadati</taxon>
        <taxon>Pseudomonadota</taxon>
        <taxon>Betaproteobacteria</taxon>
        <taxon>Nitrosomonadales</taxon>
        <taxon>Thiobacillaceae</taxon>
        <taxon>Sulfuritortus</taxon>
    </lineage>
</organism>
<dbReference type="PIRSF" id="PIRSF000164">
    <property type="entry name" value="DHO_oxidase"/>
    <property type="match status" value="1"/>
</dbReference>
<evidence type="ECO:0000313" key="8">
    <source>
        <dbReference type="EMBL" id="TCS73057.1"/>
    </source>
</evidence>
<evidence type="ECO:0000256" key="6">
    <source>
        <dbReference type="ARBA" id="ARBA00023002"/>
    </source>
</evidence>
<evidence type="ECO:0000256" key="3">
    <source>
        <dbReference type="ARBA" id="ARBA00022630"/>
    </source>
</evidence>